<keyword evidence="5 7" id="KW-1133">Transmembrane helix</keyword>
<proteinExistence type="predicted"/>
<dbReference type="PROSITE" id="PS00211">
    <property type="entry name" value="ABC_TRANSPORTER_1"/>
    <property type="match status" value="1"/>
</dbReference>
<feature type="transmembrane region" description="Helical" evidence="7">
    <location>
        <begin position="170"/>
        <end position="191"/>
    </location>
</feature>
<dbReference type="Proteomes" id="UP000320160">
    <property type="component" value="Unassembled WGS sequence"/>
</dbReference>
<dbReference type="SMART" id="SM00382">
    <property type="entry name" value="AAA"/>
    <property type="match status" value="1"/>
</dbReference>
<dbReference type="Pfam" id="PF03412">
    <property type="entry name" value="Peptidase_C39"/>
    <property type="match status" value="1"/>
</dbReference>
<feature type="transmembrane region" description="Helical" evidence="7">
    <location>
        <begin position="412"/>
        <end position="434"/>
    </location>
</feature>
<dbReference type="GO" id="GO:0008233">
    <property type="term" value="F:peptidase activity"/>
    <property type="evidence" value="ECO:0007669"/>
    <property type="project" value="InterPro"/>
</dbReference>
<dbReference type="InterPro" id="IPR011527">
    <property type="entry name" value="ABC1_TM_dom"/>
</dbReference>
<feature type="domain" description="ABC transmembrane type-1" evidence="9">
    <location>
        <begin position="176"/>
        <end position="443"/>
    </location>
</feature>
<feature type="transmembrane region" description="Helical" evidence="7">
    <location>
        <begin position="211"/>
        <end position="232"/>
    </location>
</feature>
<dbReference type="CDD" id="cd18567">
    <property type="entry name" value="ABC_6TM_CvaB_RaxB_like"/>
    <property type="match status" value="1"/>
</dbReference>
<dbReference type="GO" id="GO:0016887">
    <property type="term" value="F:ATP hydrolysis activity"/>
    <property type="evidence" value="ECO:0007669"/>
    <property type="project" value="InterPro"/>
</dbReference>
<evidence type="ECO:0000256" key="4">
    <source>
        <dbReference type="ARBA" id="ARBA00022840"/>
    </source>
</evidence>
<comment type="caution">
    <text evidence="11">The sequence shown here is derived from an EMBL/GenBank/DDBJ whole genome shotgun (WGS) entry which is preliminary data.</text>
</comment>
<dbReference type="AlphaFoldDB" id="A0A553WJV8"/>
<reference evidence="11 12" key="1">
    <citation type="submission" date="2019-07" db="EMBL/GenBank/DDBJ databases">
        <authorList>
            <person name="Park M."/>
        </authorList>
    </citation>
    <scope>NUCLEOTIDE SEQUENCE [LARGE SCALE GENOMIC DNA]</scope>
    <source>
        <strain evidence="11 12">KCTC32445</strain>
    </source>
</reference>
<dbReference type="OrthoDB" id="9787557at2"/>
<comment type="subcellular location">
    <subcellularLocation>
        <location evidence="1">Cell membrane</location>
        <topology evidence="1">Multi-pass membrane protein</topology>
    </subcellularLocation>
</comment>
<dbReference type="Pfam" id="PF00005">
    <property type="entry name" value="ABC_tran"/>
    <property type="match status" value="1"/>
</dbReference>
<dbReference type="Gene3D" id="3.90.70.10">
    <property type="entry name" value="Cysteine proteinases"/>
    <property type="match status" value="1"/>
</dbReference>
<dbReference type="SUPFAM" id="SSF52540">
    <property type="entry name" value="P-loop containing nucleoside triphosphate hydrolases"/>
    <property type="match status" value="1"/>
</dbReference>
<dbReference type="InterPro" id="IPR039421">
    <property type="entry name" value="Type_1_exporter"/>
</dbReference>
<evidence type="ECO:0000256" key="7">
    <source>
        <dbReference type="SAM" id="Phobius"/>
    </source>
</evidence>
<evidence type="ECO:0000256" key="5">
    <source>
        <dbReference type="ARBA" id="ARBA00022989"/>
    </source>
</evidence>
<dbReference type="GO" id="GO:0005886">
    <property type="term" value="C:plasma membrane"/>
    <property type="evidence" value="ECO:0007669"/>
    <property type="project" value="UniProtKB-SubCell"/>
</dbReference>
<dbReference type="PROSITE" id="PS50929">
    <property type="entry name" value="ABC_TM1F"/>
    <property type="match status" value="1"/>
</dbReference>
<dbReference type="PANTHER" id="PTHR24221">
    <property type="entry name" value="ATP-BINDING CASSETTE SUB-FAMILY B"/>
    <property type="match status" value="1"/>
</dbReference>
<dbReference type="GO" id="GO:0005524">
    <property type="term" value="F:ATP binding"/>
    <property type="evidence" value="ECO:0007669"/>
    <property type="project" value="UniProtKB-KW"/>
</dbReference>
<dbReference type="PROSITE" id="PS50990">
    <property type="entry name" value="PEPTIDASE_C39"/>
    <property type="match status" value="1"/>
</dbReference>
<dbReference type="Gene3D" id="3.40.50.300">
    <property type="entry name" value="P-loop containing nucleotide triphosphate hydrolases"/>
    <property type="match status" value="1"/>
</dbReference>
<feature type="transmembrane region" description="Helical" evidence="7">
    <location>
        <begin position="285"/>
        <end position="307"/>
    </location>
</feature>
<dbReference type="PANTHER" id="PTHR24221:SF606">
    <property type="entry name" value="COLICIN V SECRETION-PROCESSING ATP-BINDING PROTEIN"/>
    <property type="match status" value="1"/>
</dbReference>
<keyword evidence="4" id="KW-0067">ATP-binding</keyword>
<name>A0A553WJV8_9SPHN</name>
<dbReference type="EMBL" id="VKKU01000001">
    <property type="protein sequence ID" value="TSB04948.1"/>
    <property type="molecule type" value="Genomic_DNA"/>
</dbReference>
<accession>A0A553WJV8</accession>
<keyword evidence="12" id="KW-1185">Reference proteome</keyword>
<dbReference type="GO" id="GO:0006508">
    <property type="term" value="P:proteolysis"/>
    <property type="evidence" value="ECO:0007669"/>
    <property type="project" value="InterPro"/>
</dbReference>
<dbReference type="SUPFAM" id="SSF90123">
    <property type="entry name" value="ABC transporter transmembrane region"/>
    <property type="match status" value="1"/>
</dbReference>
<evidence type="ECO:0000256" key="3">
    <source>
        <dbReference type="ARBA" id="ARBA00022741"/>
    </source>
</evidence>
<feature type="transmembrane region" description="Helical" evidence="7">
    <location>
        <begin position="313"/>
        <end position="332"/>
    </location>
</feature>
<evidence type="ECO:0000259" key="8">
    <source>
        <dbReference type="PROSITE" id="PS50893"/>
    </source>
</evidence>
<dbReference type="Gene3D" id="1.20.1560.10">
    <property type="entry name" value="ABC transporter type 1, transmembrane domain"/>
    <property type="match status" value="1"/>
</dbReference>
<dbReference type="PROSITE" id="PS50893">
    <property type="entry name" value="ABC_TRANSPORTER_2"/>
    <property type="match status" value="1"/>
</dbReference>
<dbReference type="InterPro" id="IPR003439">
    <property type="entry name" value="ABC_transporter-like_ATP-bd"/>
</dbReference>
<keyword evidence="6 7" id="KW-0472">Membrane</keyword>
<organism evidence="11 12">
    <name type="scientific">Sphingorhabdus contaminans</name>
    <dbReference type="NCBI Taxonomy" id="1343899"/>
    <lineage>
        <taxon>Bacteria</taxon>
        <taxon>Pseudomonadati</taxon>
        <taxon>Pseudomonadota</taxon>
        <taxon>Alphaproteobacteria</taxon>
        <taxon>Sphingomonadales</taxon>
        <taxon>Sphingomonadaceae</taxon>
        <taxon>Sphingorhabdus</taxon>
    </lineage>
</organism>
<dbReference type="InterPro" id="IPR003593">
    <property type="entry name" value="AAA+_ATPase"/>
</dbReference>
<sequence length="716" mass="78610">MTAILDLIEFQGARRTPYIAQNEASECGLACLAMVASYHGYKTDLLALRQRYGTSLKGATLKDLMEVAERLGFSARPLRGDIDDLIHLSLPSILHWNLNHFVVLTKITKSFSGVRFHIHDPARGALLLTRDEFSRHFTGVILDLLKSESFRPKIEQSKLRISQLWSSMSGFWSTIWQVVMLSVVLQLAALATPFFLQISIDTVFPSFDRDLLLMLALGFGGLAIINFLAGWLRSLVLVTLNNALSYQVTVNLFRHLMRLPLPWFEKRHVGDIVSRFGSTLPITQLLSQGMIAAFIDGVMALLTLTLMFVYSPLLGMVAFGALLLYAGLRAGFLQALRFRNIDAITTAAKENTLFIESIRGISAIKSFGQEGNRQRIWQKAKADAVNAQIKLGRLSAGFDAAAQLTLAVERVLFVYLAISLALDAQMSIGMLFALQAYKQQFLDTGVRLIEQAMNFSIIKVHLSRISDIALSKQKNEGLESPAATPEFGTGLELRNVRFRYSHADPEVLKGVNLSIKSGEVLGMAGPSGGGKTTLIKIIKGLVEPTTGQVLLNGRSLNSYEPTKLSELIGYVAQDDSLYAGTIAENISFFDPYAALVDIHAAAKLAHVHDDIMAMPMQYESLVGDMGSTLSGGQKQRVCIARAIYRKPALLILDEGTANIDPMMEHGLMQSLAELNIAILICSHQPSAISHAQRLVALLGGQLVEHNAAKIMERTAP</sequence>
<dbReference type="InterPro" id="IPR017871">
    <property type="entry name" value="ABC_transporter-like_CS"/>
</dbReference>
<feature type="domain" description="Peptidase C39" evidence="10">
    <location>
        <begin position="21"/>
        <end position="144"/>
    </location>
</feature>
<dbReference type="Pfam" id="PF00664">
    <property type="entry name" value="ABC_membrane"/>
    <property type="match status" value="1"/>
</dbReference>
<keyword evidence="2 7" id="KW-0812">Transmembrane</keyword>
<evidence type="ECO:0000256" key="1">
    <source>
        <dbReference type="ARBA" id="ARBA00004651"/>
    </source>
</evidence>
<evidence type="ECO:0000313" key="11">
    <source>
        <dbReference type="EMBL" id="TSB04948.1"/>
    </source>
</evidence>
<dbReference type="InterPro" id="IPR005074">
    <property type="entry name" value="Peptidase_C39"/>
</dbReference>
<gene>
    <name evidence="11" type="ORF">FOM92_06035</name>
</gene>
<protein>
    <submittedName>
        <fullName evidence="11">Peptidase domain-containing ABC transporter</fullName>
    </submittedName>
</protein>
<evidence type="ECO:0000259" key="9">
    <source>
        <dbReference type="PROSITE" id="PS50929"/>
    </source>
</evidence>
<evidence type="ECO:0000313" key="12">
    <source>
        <dbReference type="Proteomes" id="UP000320160"/>
    </source>
</evidence>
<feature type="domain" description="ABC transporter" evidence="8">
    <location>
        <begin position="491"/>
        <end position="715"/>
    </location>
</feature>
<evidence type="ECO:0000256" key="6">
    <source>
        <dbReference type="ARBA" id="ARBA00023136"/>
    </source>
</evidence>
<dbReference type="InterPro" id="IPR036640">
    <property type="entry name" value="ABC1_TM_sf"/>
</dbReference>
<keyword evidence="3" id="KW-0547">Nucleotide-binding</keyword>
<evidence type="ECO:0000259" key="10">
    <source>
        <dbReference type="PROSITE" id="PS50990"/>
    </source>
</evidence>
<dbReference type="RefSeq" id="WP_143775863.1">
    <property type="nucleotide sequence ID" value="NZ_VKKU01000001.1"/>
</dbReference>
<evidence type="ECO:0000256" key="2">
    <source>
        <dbReference type="ARBA" id="ARBA00022692"/>
    </source>
</evidence>
<dbReference type="GO" id="GO:0140359">
    <property type="term" value="F:ABC-type transporter activity"/>
    <property type="evidence" value="ECO:0007669"/>
    <property type="project" value="InterPro"/>
</dbReference>
<dbReference type="GO" id="GO:0034040">
    <property type="term" value="F:ATPase-coupled lipid transmembrane transporter activity"/>
    <property type="evidence" value="ECO:0007669"/>
    <property type="project" value="TreeGrafter"/>
</dbReference>
<dbReference type="InterPro" id="IPR027417">
    <property type="entry name" value="P-loop_NTPase"/>
</dbReference>